<dbReference type="STRING" id="1051891.A0A0C3QUG5"/>
<dbReference type="SUPFAM" id="SSF56112">
    <property type="entry name" value="Protein kinase-like (PK-like)"/>
    <property type="match status" value="1"/>
</dbReference>
<dbReference type="GO" id="GO:0004672">
    <property type="term" value="F:protein kinase activity"/>
    <property type="evidence" value="ECO:0007669"/>
    <property type="project" value="InterPro"/>
</dbReference>
<dbReference type="PROSITE" id="PS50011">
    <property type="entry name" value="PROTEIN_KINASE_DOM"/>
    <property type="match status" value="1"/>
</dbReference>
<dbReference type="HOGENOM" id="CLU_000288_7_37_1"/>
<dbReference type="OrthoDB" id="431454at2759"/>
<dbReference type="Pfam" id="PF13424">
    <property type="entry name" value="TPR_12"/>
    <property type="match status" value="3"/>
</dbReference>
<dbReference type="GO" id="GO:0005092">
    <property type="term" value="F:GDP-dissociation inhibitor activity"/>
    <property type="evidence" value="ECO:0007669"/>
    <property type="project" value="TreeGrafter"/>
</dbReference>
<dbReference type="GO" id="GO:0005938">
    <property type="term" value="C:cell cortex"/>
    <property type="evidence" value="ECO:0007669"/>
    <property type="project" value="TreeGrafter"/>
</dbReference>
<evidence type="ECO:0000256" key="3">
    <source>
        <dbReference type="ARBA" id="ARBA00022737"/>
    </source>
</evidence>
<dbReference type="AlphaFoldDB" id="A0A0C3QUG5"/>
<dbReference type="SMART" id="SM00220">
    <property type="entry name" value="S_TKc"/>
    <property type="match status" value="1"/>
</dbReference>
<dbReference type="PROSITE" id="PS50005">
    <property type="entry name" value="TPR"/>
    <property type="match status" value="1"/>
</dbReference>
<feature type="repeat" description="TPR" evidence="4">
    <location>
        <begin position="459"/>
        <end position="492"/>
    </location>
</feature>
<sequence length="761" mass="85526">MSEKEQGKSATSPQGAVEGEDAGKRLRICPGKVLESLSHLRIDRAEIKPIELEGQPPKAGGKANVETAILASTESSRLLDSYEEETWRSRSCILMRAFPMPLAHEVNLLNDLSHENVVKILGFVEDVGQGVAWMVFAWEQNGNLREFIRSAQWELPERVSLIHDVAKGLSCLHGRDPAICPGDLKSLNILVNPENRAVITDFGSARAVDLMVEGGSKGVRGAKVTPPPHSNATGPQDMEALIVEIGPSEEFITMMGPAWTVRWAAPELLDGDLPGLTSDIWAFGWICWDAVTGNFPFDKENDVAVVLRITKGDLPNVQSDHQFHQIKALCSLMRECWTLDTSERATNSCEMPTNHLMDGSDQIVPSRREAGSLSVTRSSGLLYALGWIQMWNNMFKNAQGYFEQSFKVDESVGDEGGKAMVMKAIGDVHRMRNEYSKAEELYIEARHSYFQIWNQLGFAQSVMSLGDVYRMRNEYSKAEESYIEARDIYSQSGNRLGFAQSVERLGDVCRRRDQYSQAEESYLQARGVHSQIGNRLGFAQSAQSLGDVYRMRDEYSKAEELHIEARDVFVQIGNRPGFAQSVKSLGDVHYVRGEYSKAEESYIQARDIYIQIGDRLGFAQSVKSLGAVYYMRDEHSKAEESYIQARDIYSQIEDRLGLAQSVERLGDLYRMRAQYSKAEEAYIEARGIHFQIENRLGFPQSVQSLGDLYRMRDEYYKAEESYIQARDVYSQIGDRLGSAQSVKSLGAVCYMRDEYSKAEGS</sequence>
<evidence type="ECO:0000313" key="7">
    <source>
        <dbReference type="EMBL" id="KIO33026.1"/>
    </source>
</evidence>
<dbReference type="PANTHER" id="PTHR45954">
    <property type="entry name" value="LD33695P"/>
    <property type="match status" value="1"/>
</dbReference>
<evidence type="ECO:0000256" key="1">
    <source>
        <dbReference type="ARBA" id="ARBA00004496"/>
    </source>
</evidence>
<dbReference type="InterPro" id="IPR019734">
    <property type="entry name" value="TPR_rpt"/>
</dbReference>
<feature type="domain" description="Protein kinase" evidence="6">
    <location>
        <begin position="1"/>
        <end position="357"/>
    </location>
</feature>
<keyword evidence="8" id="KW-1185">Reference proteome</keyword>
<keyword evidence="2" id="KW-0963">Cytoplasm</keyword>
<organism evidence="7 8">
    <name type="scientific">Tulasnella calospora MUT 4182</name>
    <dbReference type="NCBI Taxonomy" id="1051891"/>
    <lineage>
        <taxon>Eukaryota</taxon>
        <taxon>Fungi</taxon>
        <taxon>Dikarya</taxon>
        <taxon>Basidiomycota</taxon>
        <taxon>Agaricomycotina</taxon>
        <taxon>Agaricomycetes</taxon>
        <taxon>Cantharellales</taxon>
        <taxon>Tulasnellaceae</taxon>
        <taxon>Tulasnella</taxon>
    </lineage>
</organism>
<evidence type="ECO:0000256" key="2">
    <source>
        <dbReference type="ARBA" id="ARBA00022490"/>
    </source>
</evidence>
<accession>A0A0C3QUG5</accession>
<dbReference type="PANTHER" id="PTHR45954:SF1">
    <property type="entry name" value="LD33695P"/>
    <property type="match status" value="1"/>
</dbReference>
<dbReference type="GO" id="GO:0000132">
    <property type="term" value="P:establishment of mitotic spindle orientation"/>
    <property type="evidence" value="ECO:0007669"/>
    <property type="project" value="TreeGrafter"/>
</dbReference>
<dbReference type="GO" id="GO:0005524">
    <property type="term" value="F:ATP binding"/>
    <property type="evidence" value="ECO:0007669"/>
    <property type="project" value="InterPro"/>
</dbReference>
<evidence type="ECO:0000313" key="8">
    <source>
        <dbReference type="Proteomes" id="UP000054248"/>
    </source>
</evidence>
<proteinExistence type="predicted"/>
<evidence type="ECO:0000259" key="6">
    <source>
        <dbReference type="PROSITE" id="PS50011"/>
    </source>
</evidence>
<dbReference type="SMART" id="SM00028">
    <property type="entry name" value="TPR"/>
    <property type="match status" value="8"/>
</dbReference>
<keyword evidence="4" id="KW-0802">TPR repeat</keyword>
<keyword evidence="3" id="KW-0677">Repeat</keyword>
<dbReference type="InterPro" id="IPR052386">
    <property type="entry name" value="GPSM"/>
</dbReference>
<dbReference type="InterPro" id="IPR011009">
    <property type="entry name" value="Kinase-like_dom_sf"/>
</dbReference>
<dbReference type="SUPFAM" id="SSF48452">
    <property type="entry name" value="TPR-like"/>
    <property type="match status" value="2"/>
</dbReference>
<dbReference type="InterPro" id="IPR011990">
    <property type="entry name" value="TPR-like_helical_dom_sf"/>
</dbReference>
<dbReference type="InterPro" id="IPR000719">
    <property type="entry name" value="Prot_kinase_dom"/>
</dbReference>
<protein>
    <recommendedName>
        <fullName evidence="6">Protein kinase domain-containing protein</fullName>
    </recommendedName>
</protein>
<comment type="subcellular location">
    <subcellularLocation>
        <location evidence="1">Cytoplasm</location>
    </subcellularLocation>
</comment>
<evidence type="ECO:0000256" key="4">
    <source>
        <dbReference type="PROSITE-ProRule" id="PRU00339"/>
    </source>
</evidence>
<dbReference type="InterPro" id="IPR001245">
    <property type="entry name" value="Ser-Thr/Tyr_kinase_cat_dom"/>
</dbReference>
<name>A0A0C3QUG5_9AGAM</name>
<reference evidence="7 8" key="1">
    <citation type="submission" date="2014-04" db="EMBL/GenBank/DDBJ databases">
        <authorList>
            <consortium name="DOE Joint Genome Institute"/>
            <person name="Kuo A."/>
            <person name="Girlanda M."/>
            <person name="Perotto S."/>
            <person name="Kohler A."/>
            <person name="Nagy L.G."/>
            <person name="Floudas D."/>
            <person name="Copeland A."/>
            <person name="Barry K.W."/>
            <person name="Cichocki N."/>
            <person name="Veneault-Fourrey C."/>
            <person name="LaButti K."/>
            <person name="Lindquist E.A."/>
            <person name="Lipzen A."/>
            <person name="Lundell T."/>
            <person name="Morin E."/>
            <person name="Murat C."/>
            <person name="Sun H."/>
            <person name="Tunlid A."/>
            <person name="Henrissat B."/>
            <person name="Grigoriev I.V."/>
            <person name="Hibbett D.S."/>
            <person name="Martin F."/>
            <person name="Nordberg H.P."/>
            <person name="Cantor M.N."/>
            <person name="Hua S.X."/>
        </authorList>
    </citation>
    <scope>NUCLEOTIDE SEQUENCE [LARGE SCALE GENOMIC DNA]</scope>
    <source>
        <strain evidence="7 8">MUT 4182</strain>
    </source>
</reference>
<evidence type="ECO:0000256" key="5">
    <source>
        <dbReference type="SAM" id="MobiDB-lite"/>
    </source>
</evidence>
<dbReference type="GO" id="GO:0001965">
    <property type="term" value="F:G-protein alpha-subunit binding"/>
    <property type="evidence" value="ECO:0007669"/>
    <property type="project" value="TreeGrafter"/>
</dbReference>
<dbReference type="EMBL" id="KN822951">
    <property type="protein sequence ID" value="KIO33026.1"/>
    <property type="molecule type" value="Genomic_DNA"/>
</dbReference>
<reference evidence="8" key="2">
    <citation type="submission" date="2015-01" db="EMBL/GenBank/DDBJ databases">
        <title>Evolutionary Origins and Diversification of the Mycorrhizal Mutualists.</title>
        <authorList>
            <consortium name="DOE Joint Genome Institute"/>
            <consortium name="Mycorrhizal Genomics Consortium"/>
            <person name="Kohler A."/>
            <person name="Kuo A."/>
            <person name="Nagy L.G."/>
            <person name="Floudas D."/>
            <person name="Copeland A."/>
            <person name="Barry K.W."/>
            <person name="Cichocki N."/>
            <person name="Veneault-Fourrey C."/>
            <person name="LaButti K."/>
            <person name="Lindquist E.A."/>
            <person name="Lipzen A."/>
            <person name="Lundell T."/>
            <person name="Morin E."/>
            <person name="Murat C."/>
            <person name="Riley R."/>
            <person name="Ohm R."/>
            <person name="Sun H."/>
            <person name="Tunlid A."/>
            <person name="Henrissat B."/>
            <person name="Grigoriev I.V."/>
            <person name="Hibbett D.S."/>
            <person name="Martin F."/>
        </authorList>
    </citation>
    <scope>NUCLEOTIDE SEQUENCE [LARGE SCALE GENOMIC DNA]</scope>
    <source>
        <strain evidence="8">MUT 4182</strain>
    </source>
</reference>
<dbReference type="Proteomes" id="UP000054248">
    <property type="component" value="Unassembled WGS sequence"/>
</dbReference>
<dbReference type="Pfam" id="PF07714">
    <property type="entry name" value="PK_Tyr_Ser-Thr"/>
    <property type="match status" value="2"/>
</dbReference>
<dbReference type="Gene3D" id="1.25.40.10">
    <property type="entry name" value="Tetratricopeptide repeat domain"/>
    <property type="match status" value="3"/>
</dbReference>
<gene>
    <name evidence="7" type="ORF">M407DRAFT_18177</name>
</gene>
<dbReference type="Gene3D" id="1.10.510.10">
    <property type="entry name" value="Transferase(Phosphotransferase) domain 1"/>
    <property type="match status" value="1"/>
</dbReference>
<feature type="region of interest" description="Disordered" evidence="5">
    <location>
        <begin position="1"/>
        <end position="23"/>
    </location>
</feature>